<sequence length="270" mass="29269">MQRISRSQHPIAKKWQCFGCCLLISMIVYFLNFMLASTFAFGGNGGAFGIICYIIDIAFIFVAMFTYGQFVGQKGGKLIAGLIIGAVGFANILTLMILIISSRNNDCEDSFDCPLYGSFPVIIIAMMFIAAMIFPGLYFTAMILAHVPSWDPKKIPGEGEGGDENVAVVIDQNAPIQIMDPNAGQNNNPYVNPNPSNPQPQMFAPQVIIMEPMPMDPNAGIQMGMQPNHNNQNAYQPNSQAPYNPTAPAMYTPSGPAATGKDNIEMGQPV</sequence>
<evidence type="ECO:0000256" key="1">
    <source>
        <dbReference type="SAM" id="MobiDB-lite"/>
    </source>
</evidence>
<accession>A0AAD2D2S2</accession>
<reference evidence="3" key="1">
    <citation type="submission" date="2023-07" db="EMBL/GenBank/DDBJ databases">
        <authorList>
            <consortium name="AG Swart"/>
            <person name="Singh M."/>
            <person name="Singh A."/>
            <person name="Seah K."/>
            <person name="Emmerich C."/>
        </authorList>
    </citation>
    <scope>NUCLEOTIDE SEQUENCE</scope>
    <source>
        <strain evidence="3">DP1</strain>
    </source>
</reference>
<protein>
    <submittedName>
        <fullName evidence="3">Uncharacterized protein</fullName>
    </submittedName>
</protein>
<feature type="region of interest" description="Disordered" evidence="1">
    <location>
        <begin position="227"/>
        <end position="270"/>
    </location>
</feature>
<evidence type="ECO:0000313" key="4">
    <source>
        <dbReference type="Proteomes" id="UP001295684"/>
    </source>
</evidence>
<gene>
    <name evidence="3" type="ORF">ECRASSUSDP1_LOCUS19458</name>
</gene>
<organism evidence="3 4">
    <name type="scientific">Euplotes crassus</name>
    <dbReference type="NCBI Taxonomy" id="5936"/>
    <lineage>
        <taxon>Eukaryota</taxon>
        <taxon>Sar</taxon>
        <taxon>Alveolata</taxon>
        <taxon>Ciliophora</taxon>
        <taxon>Intramacronucleata</taxon>
        <taxon>Spirotrichea</taxon>
        <taxon>Hypotrichia</taxon>
        <taxon>Euplotida</taxon>
        <taxon>Euplotidae</taxon>
        <taxon>Moneuplotes</taxon>
    </lineage>
</organism>
<dbReference type="AlphaFoldDB" id="A0AAD2D2S2"/>
<evidence type="ECO:0000256" key="2">
    <source>
        <dbReference type="SAM" id="Phobius"/>
    </source>
</evidence>
<feature type="transmembrane region" description="Helical" evidence="2">
    <location>
        <begin position="121"/>
        <end position="145"/>
    </location>
</feature>
<dbReference type="Proteomes" id="UP001295684">
    <property type="component" value="Unassembled WGS sequence"/>
</dbReference>
<keyword evidence="2" id="KW-0472">Membrane</keyword>
<keyword evidence="2" id="KW-1133">Transmembrane helix</keyword>
<dbReference type="EMBL" id="CAMPGE010019755">
    <property type="protein sequence ID" value="CAI2378066.1"/>
    <property type="molecule type" value="Genomic_DNA"/>
</dbReference>
<proteinExistence type="predicted"/>
<feature type="compositionally biased region" description="Polar residues" evidence="1">
    <location>
        <begin position="227"/>
        <end position="243"/>
    </location>
</feature>
<evidence type="ECO:0000313" key="3">
    <source>
        <dbReference type="EMBL" id="CAI2378066.1"/>
    </source>
</evidence>
<feature type="transmembrane region" description="Helical" evidence="2">
    <location>
        <begin position="79"/>
        <end position="101"/>
    </location>
</feature>
<feature type="transmembrane region" description="Helical" evidence="2">
    <location>
        <begin position="47"/>
        <end position="67"/>
    </location>
</feature>
<keyword evidence="2" id="KW-0812">Transmembrane</keyword>
<keyword evidence="4" id="KW-1185">Reference proteome</keyword>
<feature type="transmembrane region" description="Helical" evidence="2">
    <location>
        <begin position="21"/>
        <end position="41"/>
    </location>
</feature>
<name>A0AAD2D2S2_EUPCR</name>
<comment type="caution">
    <text evidence="3">The sequence shown here is derived from an EMBL/GenBank/DDBJ whole genome shotgun (WGS) entry which is preliminary data.</text>
</comment>